<accession>A0AAE1KZ95</accession>
<reference evidence="1" key="1">
    <citation type="submission" date="2023-10" db="EMBL/GenBank/DDBJ databases">
        <title>Genome assemblies of two species of porcelain crab, Petrolisthes cinctipes and Petrolisthes manimaculis (Anomura: Porcellanidae).</title>
        <authorList>
            <person name="Angst P."/>
        </authorList>
    </citation>
    <scope>NUCLEOTIDE SEQUENCE</scope>
    <source>
        <strain evidence="1">PB745_01</strain>
        <tissue evidence="1">Gill</tissue>
    </source>
</reference>
<evidence type="ECO:0000313" key="2">
    <source>
        <dbReference type="Proteomes" id="UP001286313"/>
    </source>
</evidence>
<protein>
    <submittedName>
        <fullName evidence="1">Uncharacterized protein</fullName>
    </submittedName>
</protein>
<keyword evidence="2" id="KW-1185">Reference proteome</keyword>
<dbReference type="EMBL" id="JAWQEG010000390">
    <property type="protein sequence ID" value="KAK3890796.1"/>
    <property type="molecule type" value="Genomic_DNA"/>
</dbReference>
<dbReference type="AlphaFoldDB" id="A0AAE1KZ95"/>
<sequence length="176" mass="19812">MFVAGRDGWLTTDHLRTTLPRLLDFVAPAWRCSGHRRAHPQVAHQGHVAGTHQAWLLGGHDITLAVPPPSVLTFPQGLVSGRCFKRVGSGLLEWMGCGFREDTHKKGMERLWVWGGHMGQDTQRRYVKAGVGMRRLCESRSGHEAVTRWVWAEVECKECIGGYDIHKEGMGEYEQP</sequence>
<evidence type="ECO:0000313" key="1">
    <source>
        <dbReference type="EMBL" id="KAK3890796.1"/>
    </source>
</evidence>
<proteinExistence type="predicted"/>
<comment type="caution">
    <text evidence="1">The sequence shown here is derived from an EMBL/GenBank/DDBJ whole genome shotgun (WGS) entry which is preliminary data.</text>
</comment>
<dbReference type="Proteomes" id="UP001286313">
    <property type="component" value="Unassembled WGS sequence"/>
</dbReference>
<organism evidence="1 2">
    <name type="scientific">Petrolisthes cinctipes</name>
    <name type="common">Flat porcelain crab</name>
    <dbReference type="NCBI Taxonomy" id="88211"/>
    <lineage>
        <taxon>Eukaryota</taxon>
        <taxon>Metazoa</taxon>
        <taxon>Ecdysozoa</taxon>
        <taxon>Arthropoda</taxon>
        <taxon>Crustacea</taxon>
        <taxon>Multicrustacea</taxon>
        <taxon>Malacostraca</taxon>
        <taxon>Eumalacostraca</taxon>
        <taxon>Eucarida</taxon>
        <taxon>Decapoda</taxon>
        <taxon>Pleocyemata</taxon>
        <taxon>Anomura</taxon>
        <taxon>Galatheoidea</taxon>
        <taxon>Porcellanidae</taxon>
        <taxon>Petrolisthes</taxon>
    </lineage>
</organism>
<gene>
    <name evidence="1" type="ORF">Pcinc_005270</name>
</gene>
<name>A0AAE1KZ95_PETCI</name>